<evidence type="ECO:0000256" key="3">
    <source>
        <dbReference type="ARBA" id="ARBA00022722"/>
    </source>
</evidence>
<comment type="similarity">
    <text evidence="7">Belongs to the PINc/VapC protein family.</text>
</comment>
<dbReference type="PANTHER" id="PTHR33653">
    <property type="entry name" value="RIBONUCLEASE VAPC2"/>
    <property type="match status" value="1"/>
</dbReference>
<keyword evidence="2" id="KW-1277">Toxin-antitoxin system</keyword>
<organism evidence="9 10">
    <name type="scientific">Candidatus Methylumidiphilus alinenensis</name>
    <dbReference type="NCBI Taxonomy" id="2202197"/>
    <lineage>
        <taxon>Bacteria</taxon>
        <taxon>Pseudomonadati</taxon>
        <taxon>Pseudomonadota</taxon>
        <taxon>Gammaproteobacteria</taxon>
        <taxon>Methylococcales</taxon>
        <taxon>Candidatus Methylumidiphilus</taxon>
    </lineage>
</organism>
<evidence type="ECO:0000256" key="5">
    <source>
        <dbReference type="ARBA" id="ARBA00022801"/>
    </source>
</evidence>
<dbReference type="InterPro" id="IPR050556">
    <property type="entry name" value="Type_II_TA_system_RNase"/>
</dbReference>
<dbReference type="PANTHER" id="PTHR33653:SF1">
    <property type="entry name" value="RIBONUCLEASE VAPC2"/>
    <property type="match status" value="1"/>
</dbReference>
<evidence type="ECO:0000313" key="9">
    <source>
        <dbReference type="EMBL" id="PZN85675.1"/>
    </source>
</evidence>
<dbReference type="GO" id="GO:0004518">
    <property type="term" value="F:nuclease activity"/>
    <property type="evidence" value="ECO:0007669"/>
    <property type="project" value="UniProtKB-KW"/>
</dbReference>
<dbReference type="InterPro" id="IPR029060">
    <property type="entry name" value="PIN-like_dom_sf"/>
</dbReference>
<keyword evidence="5" id="KW-0378">Hydrolase</keyword>
<dbReference type="Gene3D" id="3.40.50.1010">
    <property type="entry name" value="5'-nuclease"/>
    <property type="match status" value="1"/>
</dbReference>
<comment type="cofactor">
    <cofactor evidence="1">
        <name>Mg(2+)</name>
        <dbReference type="ChEBI" id="CHEBI:18420"/>
    </cofactor>
</comment>
<evidence type="ECO:0000256" key="7">
    <source>
        <dbReference type="ARBA" id="ARBA00038093"/>
    </source>
</evidence>
<proteinExistence type="inferred from homology"/>
<dbReference type="AlphaFoldDB" id="A0A2W4RP32"/>
<evidence type="ECO:0000256" key="6">
    <source>
        <dbReference type="ARBA" id="ARBA00022842"/>
    </source>
</evidence>
<accession>A0A2W4RP32</accession>
<feature type="domain" description="PIN" evidence="8">
    <location>
        <begin position="4"/>
        <end position="115"/>
    </location>
</feature>
<reference evidence="9 10" key="1">
    <citation type="journal article" date="2018" name="Aquat. Microb. Ecol.">
        <title>Gammaproteobacterial methanotrophs dominate.</title>
        <authorList>
            <person name="Rissanen A.J."/>
            <person name="Saarenheimo J."/>
            <person name="Tiirola M."/>
            <person name="Peura S."/>
            <person name="Aalto S.L."/>
            <person name="Karvinen A."/>
            <person name="Nykanen H."/>
        </authorList>
    </citation>
    <scope>NUCLEOTIDE SEQUENCE [LARGE SCALE GENOMIC DNA]</scope>
    <source>
        <strain evidence="9">AMbin10</strain>
    </source>
</reference>
<dbReference type="SUPFAM" id="SSF88723">
    <property type="entry name" value="PIN domain-like"/>
    <property type="match status" value="1"/>
</dbReference>
<keyword evidence="3" id="KW-0540">Nuclease</keyword>
<evidence type="ECO:0000256" key="4">
    <source>
        <dbReference type="ARBA" id="ARBA00022723"/>
    </source>
</evidence>
<comment type="caution">
    <text evidence="9">The sequence shown here is derived from an EMBL/GenBank/DDBJ whole genome shotgun (WGS) entry which is preliminary data.</text>
</comment>
<dbReference type="GO" id="GO:0046872">
    <property type="term" value="F:metal ion binding"/>
    <property type="evidence" value="ECO:0007669"/>
    <property type="project" value="UniProtKB-KW"/>
</dbReference>
<keyword evidence="4" id="KW-0479">Metal-binding</keyword>
<dbReference type="InterPro" id="IPR002716">
    <property type="entry name" value="PIN_dom"/>
</dbReference>
<evidence type="ECO:0000256" key="2">
    <source>
        <dbReference type="ARBA" id="ARBA00022649"/>
    </source>
</evidence>
<sequence>MIRYMLDTNACIGVINSNPPSLRERLMQFPPNEVAISQIVLYELEFGVCNSKHQQKNRANLTHFLKYVQVLDWSDGQSIEAAQVRCELARKGQPIGHYDTLIAAHARSLNILLVTHRRPE</sequence>
<dbReference type="GO" id="GO:0016787">
    <property type="term" value="F:hydrolase activity"/>
    <property type="evidence" value="ECO:0007669"/>
    <property type="project" value="UniProtKB-KW"/>
</dbReference>
<keyword evidence="6" id="KW-0460">Magnesium</keyword>
<evidence type="ECO:0000313" key="10">
    <source>
        <dbReference type="Proteomes" id="UP000249396"/>
    </source>
</evidence>
<gene>
    <name evidence="9" type="ORF">DM484_01390</name>
</gene>
<dbReference type="EMBL" id="QJPH01000113">
    <property type="protein sequence ID" value="PZN85675.1"/>
    <property type="molecule type" value="Genomic_DNA"/>
</dbReference>
<evidence type="ECO:0000256" key="1">
    <source>
        <dbReference type="ARBA" id="ARBA00001946"/>
    </source>
</evidence>
<protein>
    <submittedName>
        <fullName evidence="9">VapC toxin family PIN domain ribonuclease</fullName>
    </submittedName>
</protein>
<dbReference type="Proteomes" id="UP000249396">
    <property type="component" value="Unassembled WGS sequence"/>
</dbReference>
<name>A0A2W4RP32_9GAMM</name>
<evidence type="ECO:0000259" key="8">
    <source>
        <dbReference type="Pfam" id="PF01850"/>
    </source>
</evidence>
<dbReference type="Pfam" id="PF01850">
    <property type="entry name" value="PIN"/>
    <property type="match status" value="1"/>
</dbReference>